<organism evidence="2 3">
    <name type="scientific">Xylanibacter ruminicola</name>
    <name type="common">Prevotella ruminicola</name>
    <dbReference type="NCBI Taxonomy" id="839"/>
    <lineage>
        <taxon>Bacteria</taxon>
        <taxon>Pseudomonadati</taxon>
        <taxon>Bacteroidota</taxon>
        <taxon>Bacteroidia</taxon>
        <taxon>Bacteroidales</taxon>
        <taxon>Prevotellaceae</taxon>
        <taxon>Xylanibacter</taxon>
    </lineage>
</organism>
<keyword evidence="2" id="KW-0255">Endonuclease</keyword>
<dbReference type="InterPro" id="IPR007560">
    <property type="entry name" value="Restrct_endonuc_IV_Mrr"/>
</dbReference>
<feature type="domain" description="Restriction endonuclease type IV Mrr" evidence="1">
    <location>
        <begin position="215"/>
        <end position="321"/>
    </location>
</feature>
<dbReference type="RefSeq" id="WP_073209773.1">
    <property type="nucleotide sequence ID" value="NZ_FRBD01000017.1"/>
</dbReference>
<dbReference type="Pfam" id="PF04471">
    <property type="entry name" value="Mrr_cat"/>
    <property type="match status" value="1"/>
</dbReference>
<keyword evidence="2" id="KW-0540">Nuclease</keyword>
<dbReference type="GO" id="GO:0009307">
    <property type="term" value="P:DNA restriction-modification system"/>
    <property type="evidence" value="ECO:0007669"/>
    <property type="project" value="InterPro"/>
</dbReference>
<proteinExistence type="predicted"/>
<dbReference type="Gene3D" id="3.40.1350.10">
    <property type="match status" value="1"/>
</dbReference>
<dbReference type="Proteomes" id="UP000184130">
    <property type="component" value="Unassembled WGS sequence"/>
</dbReference>
<sequence>MDGGAFFIAIAVFIIVCYIQKQTYKGLLKIKEEKFEKDTSNLRRKFLHEKYELNRLVDDMQKESEKYVSLHNDIMKSKRPFSRVAELFCDWNTAVYDDTAHFLRTKKHPAVKRSEDVKLLKEKTKEAIRYYKEMKYKYLFLLDAFPELKQYVDDEEALAHLSDYKDYEDFKAERDEVFDWVTPDEYKKMDEITRNQLALDRYKKGKKSDWQIGMEYEMYVGHLLRENKFSVIQYGIENGLNDLGRDIIASRVEDGVRYIYIIQCKNWAKGRPVHENVVCQLYGTAMQYELANKDLFSQETKIVPWLVITNELSDMAKKFASKLGVLISVRPLKNFPMIKCNINNGNKIYHLPFDQQYYRTQIKLPGECYVTTVKEAVDKGFRRARRHVLEK</sequence>
<protein>
    <submittedName>
        <fullName evidence="2">Restriction endonuclease</fullName>
    </submittedName>
</protein>
<dbReference type="AlphaFoldDB" id="A0A1M6WRM4"/>
<accession>A0A1M6WRM4</accession>
<dbReference type="OrthoDB" id="1426324at2"/>
<gene>
    <name evidence="2" type="ORF">SAMN05216463_117112</name>
</gene>
<dbReference type="InterPro" id="IPR011856">
    <property type="entry name" value="tRNA_endonuc-like_dom_sf"/>
</dbReference>
<evidence type="ECO:0000313" key="2">
    <source>
        <dbReference type="EMBL" id="SHK96294.1"/>
    </source>
</evidence>
<dbReference type="GO" id="GO:0003677">
    <property type="term" value="F:DNA binding"/>
    <property type="evidence" value="ECO:0007669"/>
    <property type="project" value="InterPro"/>
</dbReference>
<dbReference type="GO" id="GO:0004519">
    <property type="term" value="F:endonuclease activity"/>
    <property type="evidence" value="ECO:0007669"/>
    <property type="project" value="UniProtKB-KW"/>
</dbReference>
<evidence type="ECO:0000259" key="1">
    <source>
        <dbReference type="Pfam" id="PF04471"/>
    </source>
</evidence>
<dbReference type="InterPro" id="IPR011335">
    <property type="entry name" value="Restrct_endonuc-II-like"/>
</dbReference>
<evidence type="ECO:0000313" key="3">
    <source>
        <dbReference type="Proteomes" id="UP000184130"/>
    </source>
</evidence>
<reference evidence="2 3" key="1">
    <citation type="submission" date="2016-11" db="EMBL/GenBank/DDBJ databases">
        <authorList>
            <person name="Jaros S."/>
            <person name="Januszkiewicz K."/>
            <person name="Wedrychowicz H."/>
        </authorList>
    </citation>
    <scope>NUCLEOTIDE SEQUENCE [LARGE SCALE GENOMIC DNA]</scope>
    <source>
        <strain evidence="2 3">KHT3</strain>
    </source>
</reference>
<dbReference type="EMBL" id="FRBD01000017">
    <property type="protein sequence ID" value="SHK96294.1"/>
    <property type="molecule type" value="Genomic_DNA"/>
</dbReference>
<keyword evidence="2" id="KW-0378">Hydrolase</keyword>
<dbReference type="SUPFAM" id="SSF52980">
    <property type="entry name" value="Restriction endonuclease-like"/>
    <property type="match status" value="1"/>
</dbReference>
<name>A0A1M6WRM4_XYLRU</name>